<dbReference type="InterPro" id="IPR043502">
    <property type="entry name" value="DNA/RNA_pol_sf"/>
</dbReference>
<dbReference type="Proteomes" id="UP000054047">
    <property type="component" value="Unassembled WGS sequence"/>
</dbReference>
<keyword evidence="2" id="KW-0548">Nucleotidyltransferase</keyword>
<feature type="region of interest" description="Disordered" evidence="7">
    <location>
        <begin position="576"/>
        <end position="626"/>
    </location>
</feature>
<keyword evidence="5" id="KW-0378">Hydrolase</keyword>
<accession>A0A0C2D8E0</accession>
<keyword evidence="3" id="KW-0540">Nuclease</keyword>
<dbReference type="GO" id="GO:0004519">
    <property type="term" value="F:endonuclease activity"/>
    <property type="evidence" value="ECO:0007669"/>
    <property type="project" value="UniProtKB-KW"/>
</dbReference>
<dbReference type="PROSITE" id="PS50878">
    <property type="entry name" value="RT_POL"/>
    <property type="match status" value="1"/>
</dbReference>
<keyword evidence="4" id="KW-0255">Endonuclease</keyword>
<evidence type="ECO:0000259" key="8">
    <source>
        <dbReference type="PROSITE" id="PS50878"/>
    </source>
</evidence>
<organism evidence="9 10">
    <name type="scientific">Ancylostoma duodenale</name>
    <dbReference type="NCBI Taxonomy" id="51022"/>
    <lineage>
        <taxon>Eukaryota</taxon>
        <taxon>Metazoa</taxon>
        <taxon>Ecdysozoa</taxon>
        <taxon>Nematoda</taxon>
        <taxon>Chromadorea</taxon>
        <taxon>Rhabditida</taxon>
        <taxon>Rhabditina</taxon>
        <taxon>Rhabditomorpha</taxon>
        <taxon>Strongyloidea</taxon>
        <taxon>Ancylostomatidae</taxon>
        <taxon>Ancylostomatinae</taxon>
        <taxon>Ancylostoma</taxon>
    </lineage>
</organism>
<dbReference type="PANTHER" id="PTHR37984">
    <property type="entry name" value="PROTEIN CBG26694"/>
    <property type="match status" value="1"/>
</dbReference>
<keyword evidence="6 9" id="KW-0695">RNA-directed DNA polymerase</keyword>
<dbReference type="FunFam" id="3.10.20.370:FF:000001">
    <property type="entry name" value="Retrovirus-related Pol polyprotein from transposon 17.6-like protein"/>
    <property type="match status" value="1"/>
</dbReference>
<evidence type="ECO:0000256" key="5">
    <source>
        <dbReference type="ARBA" id="ARBA00022801"/>
    </source>
</evidence>
<feature type="domain" description="Reverse transcriptase" evidence="8">
    <location>
        <begin position="79"/>
        <end position="273"/>
    </location>
</feature>
<keyword evidence="1" id="KW-0808">Transferase</keyword>
<protein>
    <submittedName>
        <fullName evidence="9">Reverse transcriptase</fullName>
    </submittedName>
</protein>
<dbReference type="GO" id="GO:0016787">
    <property type="term" value="F:hydrolase activity"/>
    <property type="evidence" value="ECO:0007669"/>
    <property type="project" value="UniProtKB-KW"/>
</dbReference>
<evidence type="ECO:0000313" key="10">
    <source>
        <dbReference type="Proteomes" id="UP000054047"/>
    </source>
</evidence>
<dbReference type="SUPFAM" id="SSF56672">
    <property type="entry name" value="DNA/RNA polymerases"/>
    <property type="match status" value="1"/>
</dbReference>
<sequence length="699" mass="78723">MSYYMKMMVAEVKADQNSDVAMKLRKSYPEIFEEGLGLCTKEKADLQLVGDVRPVFKACRPVPHAAVEAVEKELGRLLEMNVITPVTHSEWAAPIVCVRKSNGKLRMCADFLTGLNKALESFDYPLSVPEDIFATLNGGAVFSQIDLSDAYLQIELSDKSKKTVVINTHKRLFQYNRSPFGIKAAPGIFQQIMNKMVAGLRGVATYLDDILVFGRTEQEHMENLLALFERIAEYGFKMLKKALSSELNLAHYDPKQKIVVTADACDYGIGCVISHRYADGLEKPIAHASRSLTAAEKNYSQIEKEALGIVFAVKEFHKYVFGRNFLLLTDHKSLLAIFGNKKGVPMYSANRLMKWATILLGYDFDIEYVNTTKFGQTDGLSRLMRKHQVENEDIVIAAVENDVCTLLKECIRRLPVTVTDVESCTKSDPLLRKAYRTTPNSSLNEKTPAEVFLGRKLRTRLSLLVPQPDDIEDPLAKARRERMEQQFARKHGVVKRKFEVGDKVFAREWKAPQFHWVKGTMVRRLGSVNYEVELDGRIVHKHANQLRFRDGGGHKGGSDTLKVLLEVLAAEDIYKRQGNKDEPNPDRVLPNARVPAVSSPTSTTTSTQQLPPPPLRRSSRIRRPVQRLDPSPLWSVRGWAVMTPEQVRAMSAKADEERRRIKSNIMQQPQNASVAQTNAPVSQHQAAAAGQKGWPFIFV</sequence>
<dbReference type="OrthoDB" id="6772569at2759"/>
<feature type="compositionally biased region" description="Low complexity" evidence="7">
    <location>
        <begin position="593"/>
        <end position="609"/>
    </location>
</feature>
<evidence type="ECO:0000256" key="2">
    <source>
        <dbReference type="ARBA" id="ARBA00022695"/>
    </source>
</evidence>
<dbReference type="EMBL" id="KN727316">
    <property type="protein sequence ID" value="KIH65978.1"/>
    <property type="molecule type" value="Genomic_DNA"/>
</dbReference>
<keyword evidence="10" id="KW-1185">Reference proteome</keyword>
<dbReference type="CDD" id="cd01647">
    <property type="entry name" value="RT_LTR"/>
    <property type="match status" value="1"/>
</dbReference>
<evidence type="ECO:0000256" key="1">
    <source>
        <dbReference type="ARBA" id="ARBA00022679"/>
    </source>
</evidence>
<dbReference type="InterPro" id="IPR043128">
    <property type="entry name" value="Rev_trsase/Diguanyl_cyclase"/>
</dbReference>
<evidence type="ECO:0000256" key="6">
    <source>
        <dbReference type="ARBA" id="ARBA00022918"/>
    </source>
</evidence>
<dbReference type="Gene3D" id="3.10.10.10">
    <property type="entry name" value="HIV Type 1 Reverse Transcriptase, subunit A, domain 1"/>
    <property type="match status" value="1"/>
</dbReference>
<dbReference type="InterPro" id="IPR050951">
    <property type="entry name" value="Retrovirus_Pol_polyprotein"/>
</dbReference>
<proteinExistence type="predicted"/>
<reference evidence="9 10" key="1">
    <citation type="submission" date="2013-12" db="EMBL/GenBank/DDBJ databases">
        <title>Draft genome of the parsitic nematode Ancylostoma duodenale.</title>
        <authorList>
            <person name="Mitreva M."/>
        </authorList>
    </citation>
    <scope>NUCLEOTIDE SEQUENCE [LARGE SCALE GENOMIC DNA]</scope>
    <source>
        <strain evidence="9 10">Zhejiang</strain>
    </source>
</reference>
<dbReference type="GO" id="GO:0003964">
    <property type="term" value="F:RNA-directed DNA polymerase activity"/>
    <property type="evidence" value="ECO:0007669"/>
    <property type="project" value="UniProtKB-KW"/>
</dbReference>
<evidence type="ECO:0000256" key="7">
    <source>
        <dbReference type="SAM" id="MobiDB-lite"/>
    </source>
</evidence>
<dbReference type="CDD" id="cd09274">
    <property type="entry name" value="RNase_HI_RT_Ty3"/>
    <property type="match status" value="1"/>
</dbReference>
<evidence type="ECO:0000256" key="4">
    <source>
        <dbReference type="ARBA" id="ARBA00022759"/>
    </source>
</evidence>
<dbReference type="InterPro" id="IPR000477">
    <property type="entry name" value="RT_dom"/>
</dbReference>
<dbReference type="PANTHER" id="PTHR37984:SF5">
    <property type="entry name" value="PROTEIN NYNRIN-LIKE"/>
    <property type="match status" value="1"/>
</dbReference>
<name>A0A0C2D8E0_9BILA</name>
<dbReference type="Pfam" id="PF17917">
    <property type="entry name" value="RT_RNaseH"/>
    <property type="match status" value="1"/>
</dbReference>
<dbReference type="Pfam" id="PF00078">
    <property type="entry name" value="RVT_1"/>
    <property type="match status" value="1"/>
</dbReference>
<dbReference type="InterPro" id="IPR041373">
    <property type="entry name" value="RT_RNaseH"/>
</dbReference>
<gene>
    <name evidence="9" type="ORF">ANCDUO_03697</name>
</gene>
<dbReference type="Gene3D" id="3.30.70.270">
    <property type="match status" value="1"/>
</dbReference>
<evidence type="ECO:0000313" key="9">
    <source>
        <dbReference type="EMBL" id="KIH65978.1"/>
    </source>
</evidence>
<feature type="compositionally biased region" description="Basic and acidic residues" evidence="7">
    <location>
        <begin position="576"/>
        <end position="585"/>
    </location>
</feature>
<evidence type="ECO:0000256" key="3">
    <source>
        <dbReference type="ARBA" id="ARBA00022722"/>
    </source>
</evidence>
<dbReference type="AlphaFoldDB" id="A0A0C2D8E0"/>